<evidence type="ECO:0000256" key="3">
    <source>
        <dbReference type="ARBA" id="ARBA00022692"/>
    </source>
</evidence>
<keyword evidence="3 7" id="KW-0812">Transmembrane</keyword>
<comment type="subcellular location">
    <subcellularLocation>
        <location evidence="1">Cell membrane</location>
        <topology evidence="1">Multi-pass membrane protein</topology>
    </subcellularLocation>
</comment>
<dbReference type="InterPro" id="IPR001851">
    <property type="entry name" value="ABC_transp_permease"/>
</dbReference>
<evidence type="ECO:0000256" key="6">
    <source>
        <dbReference type="SAM" id="MobiDB-lite"/>
    </source>
</evidence>
<dbReference type="EMBL" id="QEOP01000002">
    <property type="protein sequence ID" value="PVZ93892.1"/>
    <property type="molecule type" value="Genomic_DNA"/>
</dbReference>
<feature type="region of interest" description="Disordered" evidence="6">
    <location>
        <begin position="1"/>
        <end position="23"/>
    </location>
</feature>
<dbReference type="PANTHER" id="PTHR32196:SF72">
    <property type="entry name" value="RIBOSE IMPORT PERMEASE PROTEIN RBSC"/>
    <property type="match status" value="1"/>
</dbReference>
<comment type="caution">
    <text evidence="8">The sequence shown here is derived from an EMBL/GenBank/DDBJ whole genome shotgun (WGS) entry which is preliminary data.</text>
</comment>
<evidence type="ECO:0000256" key="5">
    <source>
        <dbReference type="ARBA" id="ARBA00023136"/>
    </source>
</evidence>
<evidence type="ECO:0000256" key="4">
    <source>
        <dbReference type="ARBA" id="ARBA00022989"/>
    </source>
</evidence>
<evidence type="ECO:0000256" key="2">
    <source>
        <dbReference type="ARBA" id="ARBA00022475"/>
    </source>
</evidence>
<accession>A0A2V1HQI5</accession>
<dbReference type="PANTHER" id="PTHR32196">
    <property type="entry name" value="ABC TRANSPORTER PERMEASE PROTEIN YPHD-RELATED-RELATED"/>
    <property type="match status" value="1"/>
</dbReference>
<keyword evidence="2" id="KW-1003">Cell membrane</keyword>
<reference evidence="8 9" key="1">
    <citation type="submission" date="2018-05" db="EMBL/GenBank/DDBJ databases">
        <title>Amnibacterium sp. M8JJ-5, whole genome shotgun sequence.</title>
        <authorList>
            <person name="Tuo L."/>
        </authorList>
    </citation>
    <scope>NUCLEOTIDE SEQUENCE [LARGE SCALE GENOMIC DNA]</scope>
    <source>
        <strain evidence="8 9">M8JJ-5</strain>
    </source>
</reference>
<name>A0A2V1HQI5_9MICO</name>
<feature type="transmembrane region" description="Helical" evidence="7">
    <location>
        <begin position="271"/>
        <end position="304"/>
    </location>
</feature>
<gene>
    <name evidence="8" type="ORF">DDQ50_08960</name>
</gene>
<dbReference type="GO" id="GO:0022857">
    <property type="term" value="F:transmembrane transporter activity"/>
    <property type="evidence" value="ECO:0007669"/>
    <property type="project" value="InterPro"/>
</dbReference>
<evidence type="ECO:0000313" key="8">
    <source>
        <dbReference type="EMBL" id="PVZ93892.1"/>
    </source>
</evidence>
<feature type="transmembrane region" description="Helical" evidence="7">
    <location>
        <begin position="118"/>
        <end position="138"/>
    </location>
</feature>
<keyword evidence="5 7" id="KW-0472">Membrane</keyword>
<sequence>MTATTPLPQSTSRSDPGGGPGQNGTRTNAVLARLFGSSTSAITIALLICIIIMSIVSDRFLTTSNIYNIVAQSAVVGIAAVGGTLIIITGGIDLSVGSALGLSGILAGLAMQSGQSGFVGMLVAVVVAIGVGAFNGASITWLRLAPFIVTLAVLGMARGLTLQVSQGQSVYNLPTDFTVLGGGTVAGIPISALLTLGVFILGHLLLTKTVFGHKVFAVGGNREAARLAGINVSRVTFLVYVIAGVCVGLASIVLVGRLGSATPTGGNGVELQVIAAIVIGGTSLFGGKGSMLGTLVGVLLIGVINNGLTLLNVSPFLVQFMQGVLIFVAVLLDAFNTRRLARAGGRAPSAGSRRVAGA</sequence>
<feature type="transmembrane region" description="Helical" evidence="7">
    <location>
        <begin position="237"/>
        <end position="259"/>
    </location>
</feature>
<feature type="compositionally biased region" description="Polar residues" evidence="6">
    <location>
        <begin position="1"/>
        <end position="14"/>
    </location>
</feature>
<dbReference type="CDD" id="cd06579">
    <property type="entry name" value="TM_PBP1_transp_AraH_like"/>
    <property type="match status" value="1"/>
</dbReference>
<dbReference type="AlphaFoldDB" id="A0A2V1HQI5"/>
<keyword evidence="4 7" id="KW-1133">Transmembrane helix</keyword>
<feature type="transmembrane region" description="Helical" evidence="7">
    <location>
        <begin position="34"/>
        <end position="57"/>
    </location>
</feature>
<feature type="transmembrane region" description="Helical" evidence="7">
    <location>
        <begin position="69"/>
        <end position="88"/>
    </location>
</feature>
<evidence type="ECO:0000256" key="7">
    <source>
        <dbReference type="SAM" id="Phobius"/>
    </source>
</evidence>
<evidence type="ECO:0000256" key="1">
    <source>
        <dbReference type="ARBA" id="ARBA00004651"/>
    </source>
</evidence>
<feature type="transmembrane region" description="Helical" evidence="7">
    <location>
        <begin position="177"/>
        <end position="206"/>
    </location>
</feature>
<organism evidence="8 9">
    <name type="scientific">Amnibacterium flavum</name>
    <dbReference type="NCBI Taxonomy" id="2173173"/>
    <lineage>
        <taxon>Bacteria</taxon>
        <taxon>Bacillati</taxon>
        <taxon>Actinomycetota</taxon>
        <taxon>Actinomycetes</taxon>
        <taxon>Micrococcales</taxon>
        <taxon>Microbacteriaceae</taxon>
        <taxon>Amnibacterium</taxon>
    </lineage>
</organism>
<feature type="transmembrane region" description="Helical" evidence="7">
    <location>
        <begin position="316"/>
        <end position="336"/>
    </location>
</feature>
<protein>
    <submittedName>
        <fullName evidence="8">Ribose ABC transporter permease</fullName>
    </submittedName>
</protein>
<evidence type="ECO:0000313" key="9">
    <source>
        <dbReference type="Proteomes" id="UP000244893"/>
    </source>
</evidence>
<proteinExistence type="predicted"/>
<dbReference type="Proteomes" id="UP000244893">
    <property type="component" value="Unassembled WGS sequence"/>
</dbReference>
<dbReference type="OrthoDB" id="9808136at2"/>
<dbReference type="RefSeq" id="WP_116756406.1">
    <property type="nucleotide sequence ID" value="NZ_JBHUEX010000001.1"/>
</dbReference>
<keyword evidence="9" id="KW-1185">Reference proteome</keyword>
<feature type="transmembrane region" description="Helical" evidence="7">
    <location>
        <begin position="144"/>
        <end position="165"/>
    </location>
</feature>
<dbReference type="Pfam" id="PF02653">
    <property type="entry name" value="BPD_transp_2"/>
    <property type="match status" value="1"/>
</dbReference>
<dbReference type="GO" id="GO:0005886">
    <property type="term" value="C:plasma membrane"/>
    <property type="evidence" value="ECO:0007669"/>
    <property type="project" value="UniProtKB-SubCell"/>
</dbReference>